<feature type="domain" description="Complex 1 LYR protein" evidence="2">
    <location>
        <begin position="13"/>
        <end position="64"/>
    </location>
</feature>
<feature type="region of interest" description="Disordered" evidence="1">
    <location>
        <begin position="122"/>
        <end position="159"/>
    </location>
</feature>
<accession>C5PG15</accession>
<dbReference type="Proteomes" id="UP000009084">
    <property type="component" value="Unassembled WGS sequence"/>
</dbReference>
<evidence type="ECO:0000313" key="3">
    <source>
        <dbReference type="EMBL" id="EER23468.1"/>
    </source>
</evidence>
<dbReference type="Pfam" id="PF05347">
    <property type="entry name" value="Complex1_LYR"/>
    <property type="match status" value="1"/>
</dbReference>
<dbReference type="PROSITE" id="PS51257">
    <property type="entry name" value="PROKAR_LIPOPROTEIN"/>
    <property type="match status" value="1"/>
</dbReference>
<feature type="compositionally biased region" description="Basic and acidic residues" evidence="1">
    <location>
        <begin position="140"/>
        <end position="157"/>
    </location>
</feature>
<dbReference type="InterPro" id="IPR008011">
    <property type="entry name" value="Complex1_LYR_dom"/>
</dbReference>
<evidence type="ECO:0000313" key="4">
    <source>
        <dbReference type="Proteomes" id="UP000009084"/>
    </source>
</evidence>
<gene>
    <name evidence="3" type="ORF">CPC735_048380</name>
</gene>
<proteinExistence type="predicted"/>
<dbReference type="AlphaFoldDB" id="C5PG15"/>
<comment type="caution">
    <text evidence="3">The sequence shown here is derived from an EMBL/GenBank/DDBJ whole genome shotgun (WGS) entry which is preliminary data.</text>
</comment>
<protein>
    <recommendedName>
        <fullName evidence="2">Complex 1 LYR protein domain-containing protein</fullName>
    </recommendedName>
</protein>
<sequence length="302" mass="34757">MYALARLISTTSLSLYHALLSSCSRAFTSSKADEVRELIRTRFRKDQKLQSISKIANALKAGQEVRYHPLLYKKWESEGANDNLSQALDLFQACSGGNKQSNQRVDSLLAATKSLLQQTLQERRDQAANTPPPDRTSLAAKERANRRPEARRPHPERISILSRPRPVVSGRRRVPVLVNARGIPFLRIKKPQPPSLSCTIRSLLNRRWKRIERRDRLELELVRARDEDRWDALTGQSDILSWEGTVKESLHEVNTIILEADRKNRAMAQKMWEIVLKERELAKKEALERRQKTPSEQQAKSE</sequence>
<dbReference type="EMBL" id="ACFW01000049">
    <property type="protein sequence ID" value="EER23468.1"/>
    <property type="molecule type" value="Genomic_DNA"/>
</dbReference>
<organism evidence="3 4">
    <name type="scientific">Coccidioides posadasii (strain C735)</name>
    <name type="common">Valley fever fungus</name>
    <dbReference type="NCBI Taxonomy" id="222929"/>
    <lineage>
        <taxon>Eukaryota</taxon>
        <taxon>Fungi</taxon>
        <taxon>Dikarya</taxon>
        <taxon>Ascomycota</taxon>
        <taxon>Pezizomycotina</taxon>
        <taxon>Eurotiomycetes</taxon>
        <taxon>Eurotiomycetidae</taxon>
        <taxon>Onygenales</taxon>
        <taxon>Onygenaceae</taxon>
        <taxon>Coccidioides</taxon>
    </lineage>
</organism>
<dbReference type="HOGENOM" id="CLU_042937_1_1_1"/>
<evidence type="ECO:0000259" key="2">
    <source>
        <dbReference type="Pfam" id="PF05347"/>
    </source>
</evidence>
<reference evidence="3 4" key="1">
    <citation type="journal article" date="2009" name="Genome Res.">
        <title>Comparative genomic analyses of the human fungal pathogens Coccidioides and their relatives.</title>
        <authorList>
            <person name="Sharpton T.J."/>
            <person name="Stajich J.E."/>
            <person name="Rounsley S.D."/>
            <person name="Gardner M.J."/>
            <person name="Wortman J.R."/>
            <person name="Jordar V.S."/>
            <person name="Maiti R."/>
            <person name="Kodira C.D."/>
            <person name="Neafsey D.E."/>
            <person name="Zeng Q."/>
            <person name="Hung C.-Y."/>
            <person name="McMahan C."/>
            <person name="Muszewska A."/>
            <person name="Grynberg M."/>
            <person name="Mandel M.A."/>
            <person name="Kellner E.M."/>
            <person name="Barker B.M."/>
            <person name="Galgiani J.N."/>
            <person name="Orbach M.J."/>
            <person name="Kirkland T.N."/>
            <person name="Cole G.T."/>
            <person name="Henn M.R."/>
            <person name="Birren B.W."/>
            <person name="Taylor J.W."/>
        </authorList>
    </citation>
    <scope>NUCLEOTIDE SEQUENCE [LARGE SCALE GENOMIC DNA]</scope>
    <source>
        <strain evidence="4">C735</strain>
    </source>
</reference>
<evidence type="ECO:0000256" key="1">
    <source>
        <dbReference type="SAM" id="MobiDB-lite"/>
    </source>
</evidence>
<dbReference type="VEuPathDB" id="FungiDB:CPC735_048380"/>
<dbReference type="OrthoDB" id="6508832at2759"/>
<name>C5PG15_COCP7</name>